<name>A0A401WGH7_STREY</name>
<dbReference type="Pfam" id="PF00109">
    <property type="entry name" value="ketoacyl-synt"/>
    <property type="match status" value="1"/>
</dbReference>
<evidence type="ECO:0000259" key="5">
    <source>
        <dbReference type="PROSITE" id="PS52004"/>
    </source>
</evidence>
<dbReference type="PANTHER" id="PTHR11712">
    <property type="entry name" value="POLYKETIDE SYNTHASE-RELATED"/>
    <property type="match status" value="1"/>
</dbReference>
<evidence type="ECO:0000256" key="2">
    <source>
        <dbReference type="ARBA" id="ARBA00022679"/>
    </source>
</evidence>
<dbReference type="InterPro" id="IPR018201">
    <property type="entry name" value="Ketoacyl_synth_AS"/>
</dbReference>
<dbReference type="NCBIfam" id="NF005589">
    <property type="entry name" value="PRK07314.1"/>
    <property type="match status" value="1"/>
</dbReference>
<proteinExistence type="inferred from homology"/>
<dbReference type="RefSeq" id="WP_125058333.1">
    <property type="nucleotide sequence ID" value="NZ_BHZD01000001.1"/>
</dbReference>
<evidence type="ECO:0000256" key="4">
    <source>
        <dbReference type="RuleBase" id="RU003694"/>
    </source>
</evidence>
<dbReference type="Proteomes" id="UP000286746">
    <property type="component" value="Unassembled WGS sequence"/>
</dbReference>
<keyword evidence="7" id="KW-1185">Reference proteome</keyword>
<organism evidence="6 7">
    <name type="scientific">Streptomyces paromomycinus</name>
    <name type="common">Streptomyces rimosus subsp. paromomycinus</name>
    <dbReference type="NCBI Taxonomy" id="92743"/>
    <lineage>
        <taxon>Bacteria</taxon>
        <taxon>Bacillati</taxon>
        <taxon>Actinomycetota</taxon>
        <taxon>Actinomycetes</taxon>
        <taxon>Kitasatosporales</taxon>
        <taxon>Streptomycetaceae</taxon>
        <taxon>Streptomyces</taxon>
    </lineage>
</organism>
<feature type="domain" description="Ketosynthase family 3 (KS3)" evidence="5">
    <location>
        <begin position="3"/>
        <end position="406"/>
    </location>
</feature>
<dbReference type="PROSITE" id="PS52004">
    <property type="entry name" value="KS3_2"/>
    <property type="match status" value="1"/>
</dbReference>
<comment type="caution">
    <text evidence="6">The sequence shown here is derived from an EMBL/GenBank/DDBJ whole genome shotgun (WGS) entry which is preliminary data.</text>
</comment>
<protein>
    <submittedName>
        <fullName evidence="6">3-oxoacyl-[acyl-carrier-protein] synthase 2</fullName>
    </submittedName>
</protein>
<accession>A0A401WGH7</accession>
<dbReference type="PANTHER" id="PTHR11712:SF347">
    <property type="entry name" value="BETA KETOACYL-ACYL CARRIER PROTEIN SYNTHASE"/>
    <property type="match status" value="1"/>
</dbReference>
<dbReference type="GO" id="GO:0004315">
    <property type="term" value="F:3-oxoacyl-[acyl-carrier-protein] synthase activity"/>
    <property type="evidence" value="ECO:0007669"/>
    <property type="project" value="InterPro"/>
</dbReference>
<gene>
    <name evidence="6" type="ORF">GKJPGBOP_08213</name>
</gene>
<dbReference type="AlphaFoldDB" id="A0A401WGH7"/>
<evidence type="ECO:0000256" key="3">
    <source>
        <dbReference type="ARBA" id="ARBA00023315"/>
    </source>
</evidence>
<dbReference type="SMART" id="SM00825">
    <property type="entry name" value="PKS_KS"/>
    <property type="match status" value="1"/>
</dbReference>
<comment type="similarity">
    <text evidence="1 4">Belongs to the thiolase-like superfamily. Beta-ketoacyl-ACP synthases family.</text>
</comment>
<keyword evidence="3" id="KW-0012">Acyltransferase</keyword>
<keyword evidence="2 4" id="KW-0808">Transferase</keyword>
<dbReference type="InterPro" id="IPR000794">
    <property type="entry name" value="Beta-ketoacyl_synthase"/>
</dbReference>
<evidence type="ECO:0000313" key="6">
    <source>
        <dbReference type="EMBL" id="GCD48415.1"/>
    </source>
</evidence>
<dbReference type="EMBL" id="BHZD01000001">
    <property type="protein sequence ID" value="GCD48415.1"/>
    <property type="molecule type" value="Genomic_DNA"/>
</dbReference>
<dbReference type="GO" id="GO:0006633">
    <property type="term" value="P:fatty acid biosynthetic process"/>
    <property type="evidence" value="ECO:0007669"/>
    <property type="project" value="InterPro"/>
</dbReference>
<dbReference type="InterPro" id="IPR014030">
    <property type="entry name" value="Ketoacyl_synth_N"/>
</dbReference>
<dbReference type="Pfam" id="PF02801">
    <property type="entry name" value="Ketoacyl-synt_C"/>
    <property type="match status" value="1"/>
</dbReference>
<dbReference type="InterPro" id="IPR014031">
    <property type="entry name" value="Ketoacyl_synth_C"/>
</dbReference>
<sequence>MKGSDIAVTGIGLVTPAGVGTDATWSTVCSGTPTAAVDPSLGDVPVPISCRVPPFDVQAVLGPQVWRMDRFTHLALTAARQAVDSAGLDPATWDGARVAVVVGVGYDSKDLVIPAVRKLIDGAYEKLSPLLIPRTTANAAAAEICIALGAHGPSMAVTTACASGATALGTARDLLLAGRCDIALAGGAEAPCHPLPSACFAQMGALSTRLHDPEGASRPFDVDRDGFVLAEGAGLLVLERAADARARGARPRAHFSGYGTSTDGYHYAAPHPEGVGIEQAFTAALADAGLTTSDIGHVNAHGTGTPLNDRIEGAALNRVFDGHPPPVTSTKGVTGHPLGAAGAIEAALAALTLDHQTVPPTANLQHLDPDISLDVVAKAPRPHRMDAVASNSCGFGGHNTVLVLQRA</sequence>
<reference evidence="6 7" key="1">
    <citation type="submission" date="2018-11" db="EMBL/GenBank/DDBJ databases">
        <title>Whole genome sequence of Streptomyces paromomycinus NBRC 15454(T).</title>
        <authorList>
            <person name="Komaki H."/>
            <person name="Tamura T."/>
        </authorList>
    </citation>
    <scope>NUCLEOTIDE SEQUENCE [LARGE SCALE GENOMIC DNA]</scope>
    <source>
        <strain evidence="6 7">NBRC 15454</strain>
    </source>
</reference>
<dbReference type="SUPFAM" id="SSF53901">
    <property type="entry name" value="Thiolase-like"/>
    <property type="match status" value="1"/>
</dbReference>
<dbReference type="CDD" id="cd00834">
    <property type="entry name" value="KAS_I_II"/>
    <property type="match status" value="1"/>
</dbReference>
<evidence type="ECO:0000256" key="1">
    <source>
        <dbReference type="ARBA" id="ARBA00008467"/>
    </source>
</evidence>
<dbReference type="Gene3D" id="3.40.47.10">
    <property type="match status" value="2"/>
</dbReference>
<evidence type="ECO:0000313" key="7">
    <source>
        <dbReference type="Proteomes" id="UP000286746"/>
    </source>
</evidence>
<dbReference type="FunFam" id="3.40.47.10:FF:000029">
    <property type="entry name" value="3-oxoacyl-[acyl-carrier-protein] synthase 1"/>
    <property type="match status" value="1"/>
</dbReference>
<dbReference type="InterPro" id="IPR020841">
    <property type="entry name" value="PKS_Beta-ketoAc_synthase_dom"/>
</dbReference>
<dbReference type="InterPro" id="IPR016039">
    <property type="entry name" value="Thiolase-like"/>
</dbReference>
<dbReference type="PROSITE" id="PS00606">
    <property type="entry name" value="KS3_1"/>
    <property type="match status" value="1"/>
</dbReference>